<dbReference type="AlphaFoldDB" id="A0A6J7Q0L2"/>
<dbReference type="EMBL" id="CAFBOZ010000177">
    <property type="protein sequence ID" value="CAB5011350.1"/>
    <property type="molecule type" value="Genomic_DNA"/>
</dbReference>
<organism evidence="1">
    <name type="scientific">freshwater metagenome</name>
    <dbReference type="NCBI Taxonomy" id="449393"/>
    <lineage>
        <taxon>unclassified sequences</taxon>
        <taxon>metagenomes</taxon>
        <taxon>ecological metagenomes</taxon>
    </lineage>
</organism>
<evidence type="ECO:0000313" key="1">
    <source>
        <dbReference type="EMBL" id="CAB5011350.1"/>
    </source>
</evidence>
<sequence>MHLLVPHEHHLLAAGYLEITRTRRWPDEQLVDGLRMTSACRAIADTARKARSAREVSVLVDECVRSGLTSIDDLLAELREGPRQGSSHLRRVLLSRVEGASEGLEVLLEALVAGAGLGQQGAQVRLVGPSGEPVGQPAVWIDSVGLAIEVATPDPAWVARQQRYSMFGVSVFPVSSQLLQADPAGQARVLSTAVATAARRPRPSVSAVRVA</sequence>
<reference evidence="1" key="1">
    <citation type="submission" date="2020-05" db="EMBL/GenBank/DDBJ databases">
        <authorList>
            <person name="Chiriac C."/>
            <person name="Salcher M."/>
            <person name="Ghai R."/>
            <person name="Kavagutti S V."/>
        </authorList>
    </citation>
    <scope>NUCLEOTIDE SEQUENCE</scope>
</reference>
<protein>
    <submittedName>
        <fullName evidence="1">Unannotated protein</fullName>
    </submittedName>
</protein>
<proteinExistence type="predicted"/>
<name>A0A6J7Q0L2_9ZZZZ</name>
<gene>
    <name evidence="1" type="ORF">UFOPK3992_01243</name>
</gene>
<accession>A0A6J7Q0L2</accession>